<dbReference type="HOGENOM" id="CLU_130936_3_0_12"/>
<dbReference type="AlphaFoldDB" id="A0A0E2E1N9"/>
<dbReference type="Proteomes" id="UP000011705">
    <property type="component" value="Chromosome"/>
</dbReference>
<gene>
    <name evidence="2" type="ORF">HMPREF9726_02335</name>
</gene>
<proteinExistence type="predicted"/>
<evidence type="ECO:0000256" key="1">
    <source>
        <dbReference type="SAM" id="Phobius"/>
    </source>
</evidence>
<sequence>MKKFFKRIRLLDVIILAVIIVFITSTALFIYSADSSTLYLSVRTPKGDWIYPMDTDISFVVEGETGPVSIRIENNEAFVVSSTCSNKTCITAPKLKNHGDWNACLPNKVFLSVEKK</sequence>
<protein>
    <submittedName>
        <fullName evidence="2">Uncharacterized protein</fullName>
    </submittedName>
</protein>
<evidence type="ECO:0000313" key="2">
    <source>
        <dbReference type="EMBL" id="EMB30650.1"/>
    </source>
</evidence>
<keyword evidence="1" id="KW-1133">Transmembrane helix</keyword>
<accession>A0A0E2E1N9</accession>
<dbReference type="RefSeq" id="WP_002670373.1">
    <property type="nucleotide sequence ID" value="NZ_CM001795.1"/>
</dbReference>
<keyword evidence="1" id="KW-0812">Transmembrane</keyword>
<dbReference type="Gene3D" id="2.60.320.10">
    <property type="entry name" value="N-utilization substance G protein NusG, insert domain"/>
    <property type="match status" value="1"/>
</dbReference>
<comment type="caution">
    <text evidence="2">The sequence shown here is derived from an EMBL/GenBank/DDBJ whole genome shotgun (WGS) entry which is preliminary data.</text>
</comment>
<keyword evidence="1" id="KW-0472">Membrane</keyword>
<dbReference type="PATRIC" id="fig|999432.5.peg.2427"/>
<feature type="transmembrane region" description="Helical" evidence="1">
    <location>
        <begin position="12"/>
        <end position="33"/>
    </location>
</feature>
<dbReference type="CDD" id="cd09910">
    <property type="entry name" value="NGN-insert_like"/>
    <property type="match status" value="1"/>
</dbReference>
<reference evidence="2" key="1">
    <citation type="submission" date="2012-01" db="EMBL/GenBank/DDBJ databases">
        <title>The Genome Sequence of Treponema denticola H-22.</title>
        <authorList>
            <consortium name="The Broad Institute Genome Sequencing Platform"/>
            <person name="Earl A."/>
            <person name="Ward D."/>
            <person name="Feldgarden M."/>
            <person name="Gevers D."/>
            <person name="Blanton J.M."/>
            <person name="Fenno C.J."/>
            <person name="Baranova O.V."/>
            <person name="Mathney J."/>
            <person name="Dewhirst F.E."/>
            <person name="Izard J."/>
            <person name="Young S.K."/>
            <person name="Zeng Q."/>
            <person name="Gargeya S."/>
            <person name="Fitzgerald M."/>
            <person name="Haas B."/>
            <person name="Abouelleil A."/>
            <person name="Alvarado L."/>
            <person name="Arachchi H.M."/>
            <person name="Berlin A."/>
            <person name="Chapman S.B."/>
            <person name="Gearin G."/>
            <person name="Goldberg J."/>
            <person name="Griggs A."/>
            <person name="Gujja S."/>
            <person name="Hansen M."/>
            <person name="Heiman D."/>
            <person name="Howarth C."/>
            <person name="Larimer J."/>
            <person name="Lui A."/>
            <person name="MacDonald P.J.P."/>
            <person name="McCowen C."/>
            <person name="Montmayeur A."/>
            <person name="Murphy C."/>
            <person name="Neiman D."/>
            <person name="Pearson M."/>
            <person name="Priest M."/>
            <person name="Roberts A."/>
            <person name="Saif S."/>
            <person name="Shea T."/>
            <person name="Sisk P."/>
            <person name="Stolte C."/>
            <person name="Sykes S."/>
            <person name="Wortman J."/>
            <person name="Nusbaum C."/>
            <person name="Birren B."/>
        </authorList>
    </citation>
    <scope>NUCLEOTIDE SEQUENCE [LARGE SCALE GENOMIC DNA]</scope>
    <source>
        <strain evidence="2">H-22</strain>
    </source>
</reference>
<dbReference type="SUPFAM" id="SSF82004">
    <property type="entry name" value="N-utilization substance G protein NusG, insert domain"/>
    <property type="match status" value="1"/>
</dbReference>
<name>A0A0E2E1N9_TREDN</name>
<dbReference type="EMBL" id="AGDV01000021">
    <property type="protein sequence ID" value="EMB30650.1"/>
    <property type="molecule type" value="Genomic_DNA"/>
</dbReference>
<dbReference type="InterPro" id="IPR038690">
    <property type="entry name" value="NusG_2_sf"/>
</dbReference>
<dbReference type="Pfam" id="PF07009">
    <property type="entry name" value="NusG_II"/>
    <property type="match status" value="1"/>
</dbReference>
<organism evidence="2">
    <name type="scientific">Treponema denticola H-22</name>
    <dbReference type="NCBI Taxonomy" id="999432"/>
    <lineage>
        <taxon>Bacteria</taxon>
        <taxon>Pseudomonadati</taxon>
        <taxon>Spirochaetota</taxon>
        <taxon>Spirochaetia</taxon>
        <taxon>Spirochaetales</taxon>
        <taxon>Treponemataceae</taxon>
        <taxon>Treponema</taxon>
    </lineage>
</organism>